<evidence type="ECO:0000256" key="3">
    <source>
        <dbReference type="ARBA" id="ARBA00022692"/>
    </source>
</evidence>
<feature type="transmembrane region" description="Helical" evidence="6">
    <location>
        <begin position="296"/>
        <end position="318"/>
    </location>
</feature>
<dbReference type="Proteomes" id="UP000832097">
    <property type="component" value="Chromosome"/>
</dbReference>
<feature type="transmembrane region" description="Helical" evidence="6">
    <location>
        <begin position="510"/>
        <end position="530"/>
    </location>
</feature>
<reference evidence="8 9" key="1">
    <citation type="submission" date="2022-03" db="EMBL/GenBank/DDBJ databases">
        <title>Mucilaginibacter sp. isolated from the gut of Protaetia brevitarsis seulensis larvae.</title>
        <authorList>
            <person name="Won M."/>
            <person name="Kim S.-J."/>
            <person name="Kwon S.-W."/>
        </authorList>
    </citation>
    <scope>NUCLEOTIDE SEQUENCE [LARGE SCALE GENOMIC DNA]</scope>
    <source>
        <strain evidence="8 9">CFWR-12</strain>
    </source>
</reference>
<dbReference type="Pfam" id="PF07690">
    <property type="entry name" value="MFS_1"/>
    <property type="match status" value="1"/>
</dbReference>
<dbReference type="EMBL" id="CP094528">
    <property type="protein sequence ID" value="UOE43243.1"/>
    <property type="molecule type" value="Genomic_DNA"/>
</dbReference>
<dbReference type="Gene3D" id="1.20.1720.10">
    <property type="entry name" value="Multidrug resistance protein D"/>
    <property type="match status" value="1"/>
</dbReference>
<dbReference type="InterPro" id="IPR011701">
    <property type="entry name" value="MFS"/>
</dbReference>
<dbReference type="CDD" id="cd17321">
    <property type="entry name" value="MFS_MMR_MDR_like"/>
    <property type="match status" value="1"/>
</dbReference>
<dbReference type="PRINTS" id="PR01036">
    <property type="entry name" value="TCRTETB"/>
</dbReference>
<evidence type="ECO:0000313" key="9">
    <source>
        <dbReference type="Proteomes" id="UP000832097"/>
    </source>
</evidence>
<feature type="transmembrane region" description="Helical" evidence="6">
    <location>
        <begin position="150"/>
        <end position="172"/>
    </location>
</feature>
<evidence type="ECO:0000313" key="8">
    <source>
        <dbReference type="EMBL" id="UOE43243.1"/>
    </source>
</evidence>
<keyword evidence="9" id="KW-1185">Reference proteome</keyword>
<feature type="transmembrane region" description="Helical" evidence="6">
    <location>
        <begin position="330"/>
        <end position="351"/>
    </location>
</feature>
<feature type="transmembrane region" description="Helical" evidence="6">
    <location>
        <begin position="435"/>
        <end position="458"/>
    </location>
</feature>
<keyword evidence="5 6" id="KW-0472">Membrane</keyword>
<evidence type="ECO:0000259" key="7">
    <source>
        <dbReference type="PROSITE" id="PS50850"/>
    </source>
</evidence>
<accession>A0ABY4BZV1</accession>
<dbReference type="InterPro" id="IPR036259">
    <property type="entry name" value="MFS_trans_sf"/>
</dbReference>
<feature type="transmembrane region" description="Helical" evidence="6">
    <location>
        <begin position="116"/>
        <end position="138"/>
    </location>
</feature>
<dbReference type="PANTHER" id="PTHR42718">
    <property type="entry name" value="MAJOR FACILITATOR SUPERFAMILY MULTIDRUG TRANSPORTER MFSC"/>
    <property type="match status" value="1"/>
</dbReference>
<evidence type="ECO:0000256" key="2">
    <source>
        <dbReference type="ARBA" id="ARBA00022448"/>
    </source>
</evidence>
<evidence type="ECO:0000256" key="5">
    <source>
        <dbReference type="ARBA" id="ARBA00023136"/>
    </source>
</evidence>
<organism evidence="8 9">
    <name type="scientific">Agromyces larvae</name>
    <dbReference type="NCBI Taxonomy" id="2929802"/>
    <lineage>
        <taxon>Bacteria</taxon>
        <taxon>Bacillati</taxon>
        <taxon>Actinomycetota</taxon>
        <taxon>Actinomycetes</taxon>
        <taxon>Micrococcales</taxon>
        <taxon>Microbacteriaceae</taxon>
        <taxon>Agromyces</taxon>
    </lineage>
</organism>
<feature type="transmembrane region" description="Helical" evidence="6">
    <location>
        <begin position="384"/>
        <end position="402"/>
    </location>
</feature>
<feature type="transmembrane region" description="Helical" evidence="6">
    <location>
        <begin position="178"/>
        <end position="198"/>
    </location>
</feature>
<evidence type="ECO:0000256" key="4">
    <source>
        <dbReference type="ARBA" id="ARBA00022989"/>
    </source>
</evidence>
<dbReference type="Gene3D" id="1.20.1250.20">
    <property type="entry name" value="MFS general substrate transporter like domains"/>
    <property type="match status" value="1"/>
</dbReference>
<gene>
    <name evidence="8" type="ORF">MTO99_13750</name>
</gene>
<evidence type="ECO:0000256" key="1">
    <source>
        <dbReference type="ARBA" id="ARBA00004651"/>
    </source>
</evidence>
<dbReference type="RefSeq" id="WP_243554204.1">
    <property type="nucleotide sequence ID" value="NZ_CP094528.1"/>
</dbReference>
<comment type="subcellular location">
    <subcellularLocation>
        <location evidence="1">Cell membrane</location>
        <topology evidence="1">Multi-pass membrane protein</topology>
    </subcellularLocation>
</comment>
<dbReference type="SUPFAM" id="SSF103473">
    <property type="entry name" value="MFS general substrate transporter"/>
    <property type="match status" value="1"/>
</dbReference>
<feature type="transmembrane region" description="Helical" evidence="6">
    <location>
        <begin position="358"/>
        <end position="378"/>
    </location>
</feature>
<protein>
    <submittedName>
        <fullName evidence="8">MFS transporter</fullName>
    </submittedName>
</protein>
<keyword evidence="4 6" id="KW-1133">Transmembrane helix</keyword>
<evidence type="ECO:0000256" key="6">
    <source>
        <dbReference type="SAM" id="Phobius"/>
    </source>
</evidence>
<keyword evidence="3 6" id="KW-0812">Transmembrane</keyword>
<proteinExistence type="predicted"/>
<sequence length="545" mass="56086">MSETSGPSSPGAARAGPGAPAASRAVLPLAIAQFIMVLDSSVMSVSISQLVEEFDTTVSTIQLAITLYALVMAALMLTGGKLGDLFGRLRVFRIGLVIYAVGSLMTALAPTVMVLIVGWSFIEGAGAALVLPALAALVAGNYEGAGRARAYGIIGGVAGAGIAIGPLLGGWLTTAYSWRWVFAGEVVFVVIVLLLGSWIRDDEQRARFRLDGFGAVLSAVGLSLVVIGVLQSGTWGWVLPLQSPVTPFGLSLTPFMIGGGLAVLWAFFGWERRVAGRGRVPLLDVRNLRIPALRSGLVSLLAQNLVLLGIFFAVPLYLQVSQGMDAFQTGLRLLPTSIAMLLAAAVGARVGTRFGARTIVRTGLLTVAAACVLIVATVEPELATVPFAIGMALVGLGTGLLASQLGNIVQSAVPPEARSEAGGLQYTAQNLGSSLGTALIGSLMVAALATAVLDLIAADPDIEAAVADRATVQVASGIEYVPAADAEQALLDEGFPREQVDDLVDAYVEAQLIGVKLGLLACGAAALIALPATRRLPGREQGAEA</sequence>
<feature type="transmembrane region" description="Helical" evidence="6">
    <location>
        <begin position="58"/>
        <end position="79"/>
    </location>
</feature>
<feature type="transmembrane region" description="Helical" evidence="6">
    <location>
        <begin position="91"/>
        <end position="110"/>
    </location>
</feature>
<feature type="transmembrane region" description="Helical" evidence="6">
    <location>
        <begin position="250"/>
        <end position="270"/>
    </location>
</feature>
<dbReference type="PROSITE" id="PS50850">
    <property type="entry name" value="MFS"/>
    <property type="match status" value="1"/>
</dbReference>
<name>A0ABY4BZV1_9MICO</name>
<feature type="transmembrane region" description="Helical" evidence="6">
    <location>
        <begin position="210"/>
        <end position="230"/>
    </location>
</feature>
<dbReference type="InterPro" id="IPR020846">
    <property type="entry name" value="MFS_dom"/>
</dbReference>
<feature type="domain" description="Major facilitator superfamily (MFS) profile" evidence="7">
    <location>
        <begin position="25"/>
        <end position="469"/>
    </location>
</feature>
<dbReference type="PANTHER" id="PTHR42718:SF9">
    <property type="entry name" value="MAJOR FACILITATOR SUPERFAMILY MULTIDRUG TRANSPORTER MFSC"/>
    <property type="match status" value="1"/>
</dbReference>
<keyword evidence="2" id="KW-0813">Transport</keyword>